<dbReference type="Pfam" id="PF00149">
    <property type="entry name" value="Metallophos"/>
    <property type="match status" value="1"/>
</dbReference>
<dbReference type="PANTHER" id="PTHR31302">
    <property type="entry name" value="TRANSMEMBRANE PROTEIN WITH METALLOPHOSPHOESTERASE DOMAIN-RELATED"/>
    <property type="match status" value="1"/>
</dbReference>
<dbReference type="InterPro" id="IPR004843">
    <property type="entry name" value="Calcineurin-like_PHP"/>
</dbReference>
<keyword evidence="4" id="KW-1185">Reference proteome</keyword>
<proteinExistence type="predicted"/>
<comment type="caution">
    <text evidence="3">The sequence shown here is derived from an EMBL/GenBank/DDBJ whole genome shotgun (WGS) entry which is preliminary data.</text>
</comment>
<reference evidence="3 4" key="1">
    <citation type="submission" date="2021-03" db="EMBL/GenBank/DDBJ databases">
        <title>Enterococcal diversity collection.</title>
        <authorList>
            <person name="Gilmore M.S."/>
            <person name="Schwartzman J."/>
            <person name="Van Tyne D."/>
            <person name="Martin M."/>
            <person name="Earl A.M."/>
            <person name="Manson A.L."/>
            <person name="Straub T."/>
            <person name="Salamzade R."/>
            <person name="Saavedra J."/>
            <person name="Lebreton F."/>
            <person name="Prichula J."/>
            <person name="Schaufler K."/>
            <person name="Gaca A."/>
            <person name="Sgardioli B."/>
            <person name="Wagenaar J."/>
            <person name="Strong T."/>
        </authorList>
    </citation>
    <scope>NUCLEOTIDE SEQUENCE [LARGE SCALE GENOMIC DNA]</scope>
    <source>
        <strain evidence="3 4">MJM12</strain>
    </source>
</reference>
<dbReference type="InterPro" id="IPR051158">
    <property type="entry name" value="Metallophosphoesterase_sf"/>
</dbReference>
<dbReference type="EMBL" id="JAFLVT010000001">
    <property type="protein sequence ID" value="MBO0448163.1"/>
    <property type="molecule type" value="Genomic_DNA"/>
</dbReference>
<feature type="domain" description="Calcineurin-like phosphoesterase" evidence="2">
    <location>
        <begin position="57"/>
        <end position="221"/>
    </location>
</feature>
<evidence type="ECO:0000313" key="3">
    <source>
        <dbReference type="EMBL" id="MBO0448163.1"/>
    </source>
</evidence>
<evidence type="ECO:0000256" key="1">
    <source>
        <dbReference type="SAM" id="MobiDB-lite"/>
    </source>
</evidence>
<dbReference type="PANTHER" id="PTHR31302:SF32">
    <property type="entry name" value="PHOSPHOESTERASE"/>
    <property type="match status" value="1"/>
</dbReference>
<dbReference type="SUPFAM" id="SSF56300">
    <property type="entry name" value="Metallo-dependent phosphatases"/>
    <property type="match status" value="1"/>
</dbReference>
<evidence type="ECO:0000313" key="4">
    <source>
        <dbReference type="Proteomes" id="UP000664256"/>
    </source>
</evidence>
<dbReference type="CDD" id="cd07385">
    <property type="entry name" value="MPP_YkuE_C"/>
    <property type="match status" value="1"/>
</dbReference>
<feature type="compositionally biased region" description="Low complexity" evidence="1">
    <location>
        <begin position="320"/>
        <end position="333"/>
    </location>
</feature>
<feature type="region of interest" description="Disordered" evidence="1">
    <location>
        <begin position="309"/>
        <end position="341"/>
    </location>
</feature>
<organism evidence="3 4">
    <name type="scientific">Candidatus Enterococcus myersii</name>
    <dbReference type="NCBI Taxonomy" id="2815322"/>
    <lineage>
        <taxon>Bacteria</taxon>
        <taxon>Bacillati</taxon>
        <taxon>Bacillota</taxon>
        <taxon>Bacilli</taxon>
        <taxon>Lactobacillales</taxon>
        <taxon>Enterococcaceae</taxon>
        <taxon>Enterococcus</taxon>
    </lineage>
</organism>
<sequence length="361" mass="41693">MQLILGIIAILLVFSIYAFFIEPSRLKQRHYLIRKNKQRVLDISDAYDMFAHEGDVTIAHISDLHFSRWFKPRKMNKIIRSVMEMQPDIIVFTGDLIDDYKHWPKKQTDRLIEKLKRLKAPMGKIAVLGNHDYKHGGQYFVKEVLKEAGFTTLVNEEVFGSDAKISMNIVGIDDLSGGKPNYNFESTLAEWHILLAHQPDQIDAINNLEQYDLVLSGHSHGGQIRLPYLYIKTEGAKHYTDSLYLPTKNTILSVNTGIGTTMIPARVGVPPEIVYYHLSNKRQIFENFDGNFNFEKQITVEKNEVVQQEEKNDYLTPDRTTVPQEPVETPTDTPAKKKTDKTDKVVDINLFRRRYKNKKII</sequence>
<dbReference type="Gene3D" id="3.60.21.10">
    <property type="match status" value="1"/>
</dbReference>
<protein>
    <submittedName>
        <fullName evidence="3">Metallophosphoesterase</fullName>
    </submittedName>
</protein>
<name>A0ABS3H4V6_9ENTE</name>
<evidence type="ECO:0000259" key="2">
    <source>
        <dbReference type="Pfam" id="PF00149"/>
    </source>
</evidence>
<gene>
    <name evidence="3" type="ORF">JZO76_01300</name>
</gene>
<dbReference type="Proteomes" id="UP000664256">
    <property type="component" value="Unassembled WGS sequence"/>
</dbReference>
<dbReference type="InterPro" id="IPR029052">
    <property type="entry name" value="Metallo-depent_PP-like"/>
</dbReference>
<accession>A0ABS3H4V6</accession>